<protein>
    <submittedName>
        <fullName evidence="2">CDP-alcohol phosphatidyltransferase family protein</fullName>
    </submittedName>
</protein>
<dbReference type="Gene3D" id="1.20.120.1760">
    <property type="match status" value="1"/>
</dbReference>
<dbReference type="Pfam" id="PF01066">
    <property type="entry name" value="CDP-OH_P_transf"/>
    <property type="match status" value="1"/>
</dbReference>
<feature type="transmembrane region" description="Helical" evidence="1">
    <location>
        <begin position="74"/>
        <end position="97"/>
    </location>
</feature>
<keyword evidence="3" id="KW-1185">Reference proteome</keyword>
<evidence type="ECO:0000256" key="1">
    <source>
        <dbReference type="SAM" id="Phobius"/>
    </source>
</evidence>
<keyword evidence="1" id="KW-0812">Transmembrane</keyword>
<feature type="transmembrane region" description="Helical" evidence="1">
    <location>
        <begin position="34"/>
        <end position="54"/>
    </location>
</feature>
<feature type="transmembrane region" description="Helical" evidence="1">
    <location>
        <begin position="222"/>
        <end position="246"/>
    </location>
</feature>
<dbReference type="EMBL" id="JBHLTR010000013">
    <property type="protein sequence ID" value="MFC0559245.1"/>
    <property type="molecule type" value="Genomic_DNA"/>
</dbReference>
<dbReference type="RefSeq" id="WP_273842018.1">
    <property type="nucleotide sequence ID" value="NZ_JAQQWT010000004.1"/>
</dbReference>
<evidence type="ECO:0000313" key="3">
    <source>
        <dbReference type="Proteomes" id="UP001589833"/>
    </source>
</evidence>
<reference evidence="2 3" key="1">
    <citation type="submission" date="2024-09" db="EMBL/GenBank/DDBJ databases">
        <authorList>
            <person name="Sun Q."/>
            <person name="Mori K."/>
        </authorList>
    </citation>
    <scope>NUCLEOTIDE SEQUENCE [LARGE SCALE GENOMIC DNA]</scope>
    <source>
        <strain evidence="2 3">NCAIM B.02301</strain>
    </source>
</reference>
<accession>A0ABV6NER5</accession>
<keyword evidence="1" id="KW-1133">Transmembrane helix</keyword>
<name>A0ABV6NER5_9BACI</name>
<feature type="transmembrane region" description="Helical" evidence="1">
    <location>
        <begin position="152"/>
        <end position="171"/>
    </location>
</feature>
<feature type="transmembrane region" description="Helical" evidence="1">
    <location>
        <begin position="117"/>
        <end position="140"/>
    </location>
</feature>
<feature type="transmembrane region" description="Helical" evidence="1">
    <location>
        <begin position="192"/>
        <end position="216"/>
    </location>
</feature>
<sequence length="251" mass="28747">MQSQYGKLPTTFFDTKKIIEYREKSQTYSAKEDLWSWFVLRRISIYLTIVLIKLRFTPNAVSWLSLVGMLSSGFLMMISTPLAFVLAFFAYNLGYLLDCVDGEIARITKNTSKKGYFIDLLIQAAQLPIFLSFLLSFLIMTERLAVTTSELLMVYLLIVAIILSLLVPLSFQLTKIKENEQDPVNRIRSKSILFTFVGFFLGLPGFFATLLVLVIVESLFSWTIVPAYMILFLLILTAKMVARLFLTLKTY</sequence>
<dbReference type="Proteomes" id="UP001589833">
    <property type="component" value="Unassembled WGS sequence"/>
</dbReference>
<keyword evidence="1" id="KW-0472">Membrane</keyword>
<gene>
    <name evidence="2" type="ORF">ACFFH4_09320</name>
</gene>
<evidence type="ECO:0000313" key="2">
    <source>
        <dbReference type="EMBL" id="MFC0559245.1"/>
    </source>
</evidence>
<proteinExistence type="predicted"/>
<comment type="caution">
    <text evidence="2">The sequence shown here is derived from an EMBL/GenBank/DDBJ whole genome shotgun (WGS) entry which is preliminary data.</text>
</comment>
<organism evidence="2 3">
    <name type="scientific">Halalkalibacter alkalisediminis</name>
    <dbReference type="NCBI Taxonomy" id="935616"/>
    <lineage>
        <taxon>Bacteria</taxon>
        <taxon>Bacillati</taxon>
        <taxon>Bacillota</taxon>
        <taxon>Bacilli</taxon>
        <taxon>Bacillales</taxon>
        <taxon>Bacillaceae</taxon>
        <taxon>Halalkalibacter</taxon>
    </lineage>
</organism>
<dbReference type="InterPro" id="IPR000462">
    <property type="entry name" value="CDP-OH_P_trans"/>
</dbReference>
<dbReference type="InterPro" id="IPR043130">
    <property type="entry name" value="CDP-OH_PTrfase_TM_dom"/>
</dbReference>